<dbReference type="Pfam" id="PF11072">
    <property type="entry name" value="DUF2859"/>
    <property type="match status" value="1"/>
</dbReference>
<evidence type="ECO:0000313" key="4">
    <source>
        <dbReference type="EMBL" id="SUC38511.1"/>
    </source>
</evidence>
<dbReference type="EMBL" id="ABKSPD020000001">
    <property type="protein sequence ID" value="EKW9774756.1"/>
    <property type="molecule type" value="Genomic_DNA"/>
</dbReference>
<evidence type="ECO:0000313" key="6">
    <source>
        <dbReference type="Proteomes" id="UP000254191"/>
    </source>
</evidence>
<reference evidence="4 6" key="2">
    <citation type="submission" date="2018-06" db="EMBL/GenBank/DDBJ databases">
        <authorList>
            <consortium name="Pathogen Informatics"/>
            <person name="Doyle S."/>
        </authorList>
    </citation>
    <scope>NUCLEOTIDE SEQUENCE [LARGE SCALE GENOMIC DNA]</scope>
    <source>
        <strain evidence="4 6">NCTC11938</strain>
    </source>
</reference>
<gene>
    <name evidence="2" type="ORF">AM402_04725</name>
    <name evidence="4" type="ORF">NCTC11938_02781</name>
    <name evidence="3" type="ORF">PW210_000521</name>
</gene>
<dbReference type="NCBIfam" id="TIGR03765">
    <property type="entry name" value="ICE_PFL_4695"/>
    <property type="match status" value="1"/>
</dbReference>
<evidence type="ECO:0000313" key="5">
    <source>
        <dbReference type="Proteomes" id="UP000195540"/>
    </source>
</evidence>
<feature type="signal peptide" evidence="1">
    <location>
        <begin position="1"/>
        <end position="32"/>
    </location>
</feature>
<name>A0A1Z1SRC5_PROMI</name>
<evidence type="ECO:0000313" key="2">
    <source>
        <dbReference type="EMBL" id="ARX33483.1"/>
    </source>
</evidence>
<organism evidence="3 7">
    <name type="scientific">Proteus mirabilis</name>
    <dbReference type="NCBI Taxonomy" id="584"/>
    <lineage>
        <taxon>Bacteria</taxon>
        <taxon>Pseudomonadati</taxon>
        <taxon>Pseudomonadota</taxon>
        <taxon>Gammaproteobacteria</taxon>
        <taxon>Enterobacterales</taxon>
        <taxon>Morganellaceae</taxon>
        <taxon>Proteus</taxon>
    </lineage>
</organism>
<reference evidence="3" key="3">
    <citation type="submission" date="2023-06" db="EMBL/GenBank/DDBJ databases">
        <authorList>
            <consortium name="Clinical and Environmental Microbiology Branch: Whole genome sequencing antimicrobial resistance pathogens in the healthcare setting"/>
        </authorList>
    </citation>
    <scope>NUCLEOTIDE SEQUENCE</scope>
    <source>
        <strain evidence="3">Microbial</strain>
    </source>
</reference>
<keyword evidence="1" id="KW-0732">Signal</keyword>
<dbReference type="STRING" id="584.AOUC001_14425"/>
<dbReference type="OMA" id="STEPYFE"/>
<dbReference type="GeneID" id="6803437"/>
<dbReference type="AlphaFoldDB" id="A0A1Z1SRC5"/>
<dbReference type="OrthoDB" id="8560395at2"/>
<dbReference type="EMBL" id="UGTS01000005">
    <property type="protein sequence ID" value="SUC38511.1"/>
    <property type="molecule type" value="Genomic_DNA"/>
</dbReference>
<feature type="chain" id="PRO_5044063545" evidence="1">
    <location>
        <begin position="33"/>
        <end position="184"/>
    </location>
</feature>
<evidence type="ECO:0000256" key="1">
    <source>
        <dbReference type="SAM" id="SignalP"/>
    </source>
</evidence>
<dbReference type="Proteomes" id="UP001171165">
    <property type="component" value="Unassembled WGS sequence"/>
</dbReference>
<sequence length="184" mass="19424">MRNNPEEKTTRAFYPLPVLGMLLFCAAGGSQAALTVVADYGGQPAAPFYDAINNAPNEWTAKPASRPLPSVMAPSMVLPVETPEMTPGEVDDRVLHLPGIGALYLVGDDPLSRAWLTQHAAQLNAMNAAGMVVNVKSETGLQALQALAQGGLLSPASGTDLAHRLQLSHYPVLITETGLTQQVK</sequence>
<dbReference type="Proteomes" id="UP000195540">
    <property type="component" value="Chromosome"/>
</dbReference>
<proteinExistence type="predicted"/>
<protein>
    <submittedName>
        <fullName evidence="2">Conjugal transfer protein</fullName>
    </submittedName>
    <submittedName>
        <fullName evidence="3 4">Integrating conjugative element protein</fullName>
    </submittedName>
</protein>
<dbReference type="RefSeq" id="WP_004245750.1">
    <property type="nucleotide sequence ID" value="NZ_BGKS01000002.1"/>
</dbReference>
<accession>A0A1Z1SRC5</accession>
<evidence type="ECO:0000313" key="3">
    <source>
        <dbReference type="EMBL" id="EKW9774756.1"/>
    </source>
</evidence>
<dbReference type="Proteomes" id="UP000254191">
    <property type="component" value="Unassembled WGS sequence"/>
</dbReference>
<evidence type="ECO:0000313" key="7">
    <source>
        <dbReference type="Proteomes" id="UP001171165"/>
    </source>
</evidence>
<reference evidence="2 5" key="1">
    <citation type="submission" date="2017-05" db="EMBL/GenBank/DDBJ databases">
        <title>Whole genome sequencing of Proteus mirabilis AR_0155.</title>
        <authorList>
            <person name="Conlan S."/>
            <person name="Thomas P.J."/>
            <person name="Mullikin J."/>
            <person name="Frank K.M."/>
            <person name="Segre J.A."/>
        </authorList>
    </citation>
    <scope>NUCLEOTIDE SEQUENCE [LARGE SCALE GENOMIC DNA]</scope>
    <source>
        <strain evidence="2 5">AR_0155</strain>
    </source>
</reference>
<dbReference type="EMBL" id="CP021694">
    <property type="protein sequence ID" value="ARX33483.1"/>
    <property type="molecule type" value="Genomic_DNA"/>
</dbReference>
<dbReference type="InterPro" id="IPR021300">
    <property type="entry name" value="Integr_conj_element_PFL4695"/>
</dbReference>